<dbReference type="AlphaFoldDB" id="A0A9D4PQG6"/>
<dbReference type="EMBL" id="JABSTV010001251">
    <property type="protein sequence ID" value="KAH7951117.1"/>
    <property type="molecule type" value="Genomic_DNA"/>
</dbReference>
<keyword evidence="2" id="KW-1185">Reference proteome</keyword>
<protein>
    <submittedName>
        <fullName evidence="1">Uncharacterized protein</fullName>
    </submittedName>
</protein>
<evidence type="ECO:0000313" key="2">
    <source>
        <dbReference type="Proteomes" id="UP000821837"/>
    </source>
</evidence>
<proteinExistence type="predicted"/>
<organism evidence="1 2">
    <name type="scientific">Rhipicephalus sanguineus</name>
    <name type="common">Brown dog tick</name>
    <name type="synonym">Ixodes sanguineus</name>
    <dbReference type="NCBI Taxonomy" id="34632"/>
    <lineage>
        <taxon>Eukaryota</taxon>
        <taxon>Metazoa</taxon>
        <taxon>Ecdysozoa</taxon>
        <taxon>Arthropoda</taxon>
        <taxon>Chelicerata</taxon>
        <taxon>Arachnida</taxon>
        <taxon>Acari</taxon>
        <taxon>Parasitiformes</taxon>
        <taxon>Ixodida</taxon>
        <taxon>Ixodoidea</taxon>
        <taxon>Ixodidae</taxon>
        <taxon>Rhipicephalinae</taxon>
        <taxon>Rhipicephalus</taxon>
        <taxon>Rhipicephalus</taxon>
    </lineage>
</organism>
<dbReference type="VEuPathDB" id="VectorBase:RSAN_036796"/>
<dbReference type="Proteomes" id="UP000821837">
    <property type="component" value="Chromosome 5"/>
</dbReference>
<comment type="caution">
    <text evidence="1">The sequence shown here is derived from an EMBL/GenBank/DDBJ whole genome shotgun (WGS) entry which is preliminary data.</text>
</comment>
<accession>A0A9D4PQG6</accession>
<reference evidence="1" key="2">
    <citation type="submission" date="2021-09" db="EMBL/GenBank/DDBJ databases">
        <authorList>
            <person name="Jia N."/>
            <person name="Wang J."/>
            <person name="Shi W."/>
            <person name="Du L."/>
            <person name="Sun Y."/>
            <person name="Zhan W."/>
            <person name="Jiang J."/>
            <person name="Wang Q."/>
            <person name="Zhang B."/>
            <person name="Ji P."/>
            <person name="Sakyi L.B."/>
            <person name="Cui X."/>
            <person name="Yuan T."/>
            <person name="Jiang B."/>
            <person name="Yang W."/>
            <person name="Lam T.T.-Y."/>
            <person name="Chang Q."/>
            <person name="Ding S."/>
            <person name="Wang X."/>
            <person name="Zhu J."/>
            <person name="Ruan X."/>
            <person name="Zhao L."/>
            <person name="Wei J."/>
            <person name="Que T."/>
            <person name="Du C."/>
            <person name="Cheng J."/>
            <person name="Dai P."/>
            <person name="Han X."/>
            <person name="Huang E."/>
            <person name="Gao Y."/>
            <person name="Liu J."/>
            <person name="Shao H."/>
            <person name="Ye R."/>
            <person name="Li L."/>
            <person name="Wei W."/>
            <person name="Wang X."/>
            <person name="Wang C."/>
            <person name="Huo Q."/>
            <person name="Li W."/>
            <person name="Guo W."/>
            <person name="Chen H."/>
            <person name="Chen S."/>
            <person name="Zhou L."/>
            <person name="Zhou L."/>
            <person name="Ni X."/>
            <person name="Tian J."/>
            <person name="Zhou Y."/>
            <person name="Sheng Y."/>
            <person name="Liu T."/>
            <person name="Pan Y."/>
            <person name="Xia L."/>
            <person name="Li J."/>
            <person name="Zhao F."/>
            <person name="Cao W."/>
        </authorList>
    </citation>
    <scope>NUCLEOTIDE SEQUENCE</scope>
    <source>
        <strain evidence="1">Rsan-2018</strain>
        <tissue evidence="1">Larvae</tissue>
    </source>
</reference>
<reference evidence="1" key="1">
    <citation type="journal article" date="2020" name="Cell">
        <title>Large-Scale Comparative Analyses of Tick Genomes Elucidate Their Genetic Diversity and Vector Capacities.</title>
        <authorList>
            <consortium name="Tick Genome and Microbiome Consortium (TIGMIC)"/>
            <person name="Jia N."/>
            <person name="Wang J."/>
            <person name="Shi W."/>
            <person name="Du L."/>
            <person name="Sun Y."/>
            <person name="Zhan W."/>
            <person name="Jiang J.F."/>
            <person name="Wang Q."/>
            <person name="Zhang B."/>
            <person name="Ji P."/>
            <person name="Bell-Sakyi L."/>
            <person name="Cui X.M."/>
            <person name="Yuan T.T."/>
            <person name="Jiang B.G."/>
            <person name="Yang W.F."/>
            <person name="Lam T.T."/>
            <person name="Chang Q.C."/>
            <person name="Ding S.J."/>
            <person name="Wang X.J."/>
            <person name="Zhu J.G."/>
            <person name="Ruan X.D."/>
            <person name="Zhao L."/>
            <person name="Wei J.T."/>
            <person name="Ye R.Z."/>
            <person name="Que T.C."/>
            <person name="Du C.H."/>
            <person name="Zhou Y.H."/>
            <person name="Cheng J.X."/>
            <person name="Dai P.F."/>
            <person name="Guo W.B."/>
            <person name="Han X.H."/>
            <person name="Huang E.J."/>
            <person name="Li L.F."/>
            <person name="Wei W."/>
            <person name="Gao Y.C."/>
            <person name="Liu J.Z."/>
            <person name="Shao H.Z."/>
            <person name="Wang X."/>
            <person name="Wang C.C."/>
            <person name="Yang T.C."/>
            <person name="Huo Q.B."/>
            <person name="Li W."/>
            <person name="Chen H.Y."/>
            <person name="Chen S.E."/>
            <person name="Zhou L.G."/>
            <person name="Ni X.B."/>
            <person name="Tian J.H."/>
            <person name="Sheng Y."/>
            <person name="Liu T."/>
            <person name="Pan Y.S."/>
            <person name="Xia L.Y."/>
            <person name="Li J."/>
            <person name="Zhao F."/>
            <person name="Cao W.C."/>
        </authorList>
    </citation>
    <scope>NUCLEOTIDE SEQUENCE</scope>
    <source>
        <strain evidence="1">Rsan-2018</strain>
    </source>
</reference>
<evidence type="ECO:0000313" key="1">
    <source>
        <dbReference type="EMBL" id="KAH7951117.1"/>
    </source>
</evidence>
<gene>
    <name evidence="1" type="ORF">HPB52_004748</name>
</gene>
<sequence length="79" mass="8957">MNAPGRSVKIEPETLEHILLQCVQYSDERRILVGSYREQGLATNSVDEFLFPKAHGTIIKRAHSALLEFLVSCALFERL</sequence>
<name>A0A9D4PQG6_RHISA</name>